<dbReference type="AlphaFoldDB" id="A0A0A3Z7Y3"/>
<evidence type="ECO:0000259" key="5">
    <source>
        <dbReference type="Pfam" id="PF00732"/>
    </source>
</evidence>
<feature type="domain" description="Glucose-methanol-choline oxidoreductase N-terminal" evidence="5">
    <location>
        <begin position="231"/>
        <end position="336"/>
    </location>
</feature>
<dbReference type="PANTHER" id="PTHR46056">
    <property type="entry name" value="LONG-CHAIN-ALCOHOL OXIDASE"/>
    <property type="match status" value="1"/>
</dbReference>
<sequence length="596" mass="65750">MNYTRPKADAVIVGLGWAGSLMAEELTRAGLNIVVIERGAWEQTQKNFSPAIAADELRYGVRREILKPPSVETLTFRNSPDQKAQPARELNIFMMGNSVGGAGKHWAANAWRFNPSDFEMETRLKKRYHNMKLADGLIVQDWGVTYEELEPFYDRVEKIAGISGKAGVIKGVKQDGGNPFEGSRTSEYPTPPLIRSHWNDIFHKTTEGMGYHPFPIPGGTIGAAYTNPLGINLAPCTYCGYCGLYGCGNWSKSSPNACVIPALMDRTNLTMLTECTVLRIEKAEDGKTVTGATFLDSDGNTGFQPADIVCISAYQLDNVRLLLLSEIGTPYDPATGKGTLGRAYNYQTMVNAFLYFENEHMNPFISTGALSTQIDDFNGDNFDHTGLGFLGGAGIQALSDQGTPLSLADRVPPGTKLWGSKWKKAFQKSYQNFGKIQGQGTSYSHKDSYLSLDPHYKDDNGQPLMRMTFDYNENDKRMADYIRDRMEEICKKSGATSWEIVSIPDKHNSPFTPYDSSHTIGGAVMGLDPKTSVLNRYQQHWDAHNLFVLGASSFPNNAGYNPTITLSALTLWTAHAIVNDYLKNPGSLVRKGANNV</sequence>
<evidence type="ECO:0000313" key="8">
    <source>
        <dbReference type="Proteomes" id="UP000030351"/>
    </source>
</evidence>
<dbReference type="Pfam" id="PF05199">
    <property type="entry name" value="GMC_oxred_C"/>
    <property type="match status" value="1"/>
</dbReference>
<dbReference type="InterPro" id="IPR000172">
    <property type="entry name" value="GMC_OxRdtase_N"/>
</dbReference>
<dbReference type="GO" id="GO:0050660">
    <property type="term" value="F:flavin adenine dinucleotide binding"/>
    <property type="evidence" value="ECO:0007669"/>
    <property type="project" value="InterPro"/>
</dbReference>
<proteinExistence type="inferred from homology"/>
<dbReference type="Proteomes" id="UP000030351">
    <property type="component" value="Unassembled WGS sequence"/>
</dbReference>
<keyword evidence="4" id="KW-0560">Oxidoreductase</keyword>
<keyword evidence="8" id="KW-1185">Reference proteome</keyword>
<dbReference type="eggNOG" id="COG2303">
    <property type="taxonomic scope" value="Bacteria"/>
</dbReference>
<dbReference type="RefSeq" id="WP_034892315.1">
    <property type="nucleotide sequence ID" value="NZ_JRUQ01000032.1"/>
</dbReference>
<protein>
    <submittedName>
        <fullName evidence="7">GMC family oxidoreductase</fullName>
    </submittedName>
</protein>
<gene>
    <name evidence="7" type="ORF">NG99_11185</name>
</gene>
<accession>A0A0A3Z7Y3</accession>
<evidence type="ECO:0000256" key="2">
    <source>
        <dbReference type="ARBA" id="ARBA00022630"/>
    </source>
</evidence>
<dbReference type="InterPro" id="IPR036188">
    <property type="entry name" value="FAD/NAD-bd_sf"/>
</dbReference>
<reference evidence="7 8" key="1">
    <citation type="submission" date="2014-10" db="EMBL/GenBank/DDBJ databases">
        <title>Genome sequence of Erwinia typographi M043b.</title>
        <authorList>
            <person name="Chan K.-G."/>
            <person name="Tan W.-S."/>
        </authorList>
    </citation>
    <scope>NUCLEOTIDE SEQUENCE [LARGE SCALE GENOMIC DNA]</scope>
    <source>
        <strain evidence="7 8">M043b</strain>
    </source>
</reference>
<dbReference type="SUPFAM" id="SSF54373">
    <property type="entry name" value="FAD-linked reductases, C-terminal domain"/>
    <property type="match status" value="1"/>
</dbReference>
<evidence type="ECO:0000313" key="7">
    <source>
        <dbReference type="EMBL" id="KGT93874.1"/>
    </source>
</evidence>
<dbReference type="SUPFAM" id="SSF51905">
    <property type="entry name" value="FAD/NAD(P)-binding domain"/>
    <property type="match status" value="1"/>
</dbReference>
<dbReference type="GO" id="GO:0016614">
    <property type="term" value="F:oxidoreductase activity, acting on CH-OH group of donors"/>
    <property type="evidence" value="ECO:0007669"/>
    <property type="project" value="InterPro"/>
</dbReference>
<dbReference type="InterPro" id="IPR007867">
    <property type="entry name" value="GMC_OxRtase_C"/>
</dbReference>
<dbReference type="Gene3D" id="3.50.50.60">
    <property type="entry name" value="FAD/NAD(P)-binding domain"/>
    <property type="match status" value="2"/>
</dbReference>
<evidence type="ECO:0000256" key="4">
    <source>
        <dbReference type="ARBA" id="ARBA00023002"/>
    </source>
</evidence>
<evidence type="ECO:0000256" key="1">
    <source>
        <dbReference type="ARBA" id="ARBA00010790"/>
    </source>
</evidence>
<dbReference type="PANTHER" id="PTHR46056:SF12">
    <property type="entry name" value="LONG-CHAIN-ALCOHOL OXIDASE"/>
    <property type="match status" value="1"/>
</dbReference>
<evidence type="ECO:0000256" key="3">
    <source>
        <dbReference type="ARBA" id="ARBA00022827"/>
    </source>
</evidence>
<feature type="domain" description="Glucose-methanol-choline oxidoreductase C-terminal" evidence="6">
    <location>
        <begin position="446"/>
        <end position="569"/>
    </location>
</feature>
<keyword evidence="3" id="KW-0274">FAD</keyword>
<comment type="caution">
    <text evidence="7">The sequence shown here is derived from an EMBL/GenBank/DDBJ whole genome shotgun (WGS) entry which is preliminary data.</text>
</comment>
<dbReference type="EMBL" id="JRUQ01000032">
    <property type="protein sequence ID" value="KGT93874.1"/>
    <property type="molecule type" value="Genomic_DNA"/>
</dbReference>
<keyword evidence="2" id="KW-0285">Flavoprotein</keyword>
<evidence type="ECO:0000259" key="6">
    <source>
        <dbReference type="Pfam" id="PF05199"/>
    </source>
</evidence>
<organism evidence="7 8">
    <name type="scientific">Erwinia typographi</name>
    <dbReference type="NCBI Taxonomy" id="371042"/>
    <lineage>
        <taxon>Bacteria</taxon>
        <taxon>Pseudomonadati</taxon>
        <taxon>Pseudomonadota</taxon>
        <taxon>Gammaproteobacteria</taxon>
        <taxon>Enterobacterales</taxon>
        <taxon>Erwiniaceae</taxon>
        <taxon>Erwinia</taxon>
    </lineage>
</organism>
<dbReference type="STRING" id="371042.NG99_11185"/>
<dbReference type="Pfam" id="PF00732">
    <property type="entry name" value="GMC_oxred_N"/>
    <property type="match status" value="1"/>
</dbReference>
<dbReference type="OrthoDB" id="9787779at2"/>
<name>A0A0A3Z7Y3_9GAMM</name>
<comment type="similarity">
    <text evidence="1">Belongs to the GMC oxidoreductase family.</text>
</comment>